<sequence>MDILRSVFIFILAGICEIGGGYLIWLSIREDKPLWYGILGGAIMIAYGIVATFQESNFAKVYATYGGFFIVLSLLWAFVFDKYIPTKYDIIGALVALIGVCIIYYSPRE</sequence>
<proteinExistence type="predicted"/>
<protein>
    <submittedName>
        <fullName evidence="6">Uncharacterized protein</fullName>
    </submittedName>
</protein>
<dbReference type="PANTHER" id="PTHR36116">
    <property type="entry name" value="UPF0060 MEMBRANE PROTEIN YNFA"/>
    <property type="match status" value="1"/>
</dbReference>
<dbReference type="Gene3D" id="1.10.3730.20">
    <property type="match status" value="1"/>
</dbReference>
<evidence type="ECO:0000256" key="1">
    <source>
        <dbReference type="ARBA" id="ARBA00022475"/>
    </source>
</evidence>
<evidence type="ECO:0000256" key="4">
    <source>
        <dbReference type="ARBA" id="ARBA00023136"/>
    </source>
</evidence>
<dbReference type="NCBIfam" id="NF002586">
    <property type="entry name" value="PRK02237.1"/>
    <property type="match status" value="1"/>
</dbReference>
<gene>
    <name evidence="6" type="ORF">KL86DYS2_10774</name>
</gene>
<accession>A0A212J5F1</accession>
<organism evidence="6">
    <name type="scientific">uncultured Dysgonomonas sp</name>
    <dbReference type="NCBI Taxonomy" id="206096"/>
    <lineage>
        <taxon>Bacteria</taxon>
        <taxon>Pseudomonadati</taxon>
        <taxon>Bacteroidota</taxon>
        <taxon>Bacteroidia</taxon>
        <taxon>Bacteroidales</taxon>
        <taxon>Dysgonomonadaceae</taxon>
        <taxon>Dysgonomonas</taxon>
        <taxon>environmental samples</taxon>
    </lineage>
</organism>
<dbReference type="GO" id="GO:0005886">
    <property type="term" value="C:plasma membrane"/>
    <property type="evidence" value="ECO:0007669"/>
    <property type="project" value="TreeGrafter"/>
</dbReference>
<name>A0A212J5F1_9BACT</name>
<keyword evidence="2 5" id="KW-0812">Transmembrane</keyword>
<evidence type="ECO:0000313" key="6">
    <source>
        <dbReference type="EMBL" id="SBV94692.1"/>
    </source>
</evidence>
<evidence type="ECO:0000256" key="2">
    <source>
        <dbReference type="ARBA" id="ARBA00022692"/>
    </source>
</evidence>
<keyword evidence="3 5" id="KW-1133">Transmembrane helix</keyword>
<feature type="transmembrane region" description="Helical" evidence="5">
    <location>
        <begin position="7"/>
        <end position="28"/>
    </location>
</feature>
<evidence type="ECO:0000256" key="5">
    <source>
        <dbReference type="SAM" id="Phobius"/>
    </source>
</evidence>
<dbReference type="SUPFAM" id="SSF103481">
    <property type="entry name" value="Multidrug resistance efflux transporter EmrE"/>
    <property type="match status" value="1"/>
</dbReference>
<keyword evidence="4 5" id="KW-0472">Membrane</keyword>
<keyword evidence="1" id="KW-1003">Cell membrane</keyword>
<feature type="transmembrane region" description="Helical" evidence="5">
    <location>
        <begin position="34"/>
        <end position="53"/>
    </location>
</feature>
<dbReference type="InterPro" id="IPR003844">
    <property type="entry name" value="UPF0060"/>
</dbReference>
<dbReference type="Pfam" id="PF02694">
    <property type="entry name" value="UPF0060"/>
    <property type="match status" value="1"/>
</dbReference>
<dbReference type="RefSeq" id="WP_291027064.1">
    <property type="nucleotide sequence ID" value="NZ_CALESN010000116.1"/>
</dbReference>
<evidence type="ECO:0000256" key="3">
    <source>
        <dbReference type="ARBA" id="ARBA00022989"/>
    </source>
</evidence>
<dbReference type="EMBL" id="FLUL01000001">
    <property type="protein sequence ID" value="SBV94692.1"/>
    <property type="molecule type" value="Genomic_DNA"/>
</dbReference>
<feature type="transmembrane region" description="Helical" evidence="5">
    <location>
        <begin position="65"/>
        <end position="84"/>
    </location>
</feature>
<dbReference type="AlphaFoldDB" id="A0A212J5F1"/>
<feature type="transmembrane region" description="Helical" evidence="5">
    <location>
        <begin position="90"/>
        <end position="107"/>
    </location>
</feature>
<dbReference type="InterPro" id="IPR037185">
    <property type="entry name" value="EmrE-like"/>
</dbReference>
<dbReference type="PANTHER" id="PTHR36116:SF1">
    <property type="entry name" value="UPF0060 MEMBRANE PROTEIN YNFA"/>
    <property type="match status" value="1"/>
</dbReference>
<reference evidence="6" key="1">
    <citation type="submission" date="2016-04" db="EMBL/GenBank/DDBJ databases">
        <authorList>
            <person name="Evans L.H."/>
            <person name="Alamgir A."/>
            <person name="Owens N."/>
            <person name="Weber N.D."/>
            <person name="Virtaneva K."/>
            <person name="Barbian K."/>
            <person name="Babar A."/>
            <person name="Rosenke K."/>
        </authorList>
    </citation>
    <scope>NUCLEOTIDE SEQUENCE</scope>
    <source>
        <strain evidence="6">86-2</strain>
    </source>
</reference>